<feature type="coiled-coil region" evidence="10">
    <location>
        <begin position="646"/>
        <end position="673"/>
    </location>
</feature>
<evidence type="ECO:0000256" key="11">
    <source>
        <dbReference type="SAM" id="Phobius"/>
    </source>
</evidence>
<keyword evidence="15" id="KW-1185">Reference proteome</keyword>
<sequence>MKKKNRIGKQLLVCFLIVIIAPLISSGIIAIEKSKNMQEESLKLTSAQTLGESKNAFKLYLKNLTQQMDALTRKDEFKHVEDDKANDKTVESIQNSLVAATKTTDGAIRAYYATEGGKLINIKLVQQGEKVNSENSMDVGIDSKSEAWYERAIKANGRDKVFATFSDPRKDKQTGDIIITISQKVKSSDNTVGVVAIDVKFSKIEEFIQHIGLLDTGFAVLADDKGKILVNNDKNKFVDEDISGLPFWENAKSEDEGSYEFEANGEKVYITEKTDEITGWKLIGLVGHGEIAKETFSFILNSVVTIVIAGCLGIAMAAFVSIYLMKEINKIDKGLRKVAYGDFTEKINVTAKNEFGDLGNNFNAMVDGISTLVRNVEKSTGDLLEASNNITLMSEETAESATNVAKAIEEVATGATRQAENTEEANLQVDNLAKGLEETTNHTNKINEMSSGTQRLSNKGIEILDELVNKAIKTKENAEKSTNIVGEMSKSIEKINYISNVIAEITEQTNLLSLNASIEAARAGEAGKGFAVVAEEIRELAEQSKNSTDEIKKIVEEINTKATLAEGAMKESTDMLIEQDEAVEHTKVIFKDILNSVTSLIDGIRNIASLNNEMYENKNAVIEKMENISVVSEETASVSEEVTASAEEVNATMEELTSYAETLKEMANKLSEEIGQFKLFDKN</sequence>
<evidence type="ECO:0000256" key="6">
    <source>
        <dbReference type="ARBA" id="ARBA00023136"/>
    </source>
</evidence>
<dbReference type="Proteomes" id="UP000627781">
    <property type="component" value="Unassembled WGS sequence"/>
</dbReference>
<dbReference type="PANTHER" id="PTHR32089">
    <property type="entry name" value="METHYL-ACCEPTING CHEMOTAXIS PROTEIN MCPB"/>
    <property type="match status" value="1"/>
</dbReference>
<dbReference type="InterPro" id="IPR029151">
    <property type="entry name" value="Sensor-like_sf"/>
</dbReference>
<evidence type="ECO:0000259" key="12">
    <source>
        <dbReference type="PROSITE" id="PS50111"/>
    </source>
</evidence>
<comment type="subcellular location">
    <subcellularLocation>
        <location evidence="1">Cell membrane</location>
        <topology evidence="1">Multi-pass membrane protein</topology>
    </subcellularLocation>
</comment>
<dbReference type="PROSITE" id="PS50885">
    <property type="entry name" value="HAMP"/>
    <property type="match status" value="1"/>
</dbReference>
<dbReference type="SMART" id="SM00304">
    <property type="entry name" value="HAMP"/>
    <property type="match status" value="1"/>
</dbReference>
<feature type="domain" description="Methyl-accepting transducer" evidence="12">
    <location>
        <begin position="393"/>
        <end position="650"/>
    </location>
</feature>
<evidence type="ECO:0000259" key="13">
    <source>
        <dbReference type="PROSITE" id="PS50885"/>
    </source>
</evidence>
<dbReference type="PANTHER" id="PTHR32089:SF112">
    <property type="entry name" value="LYSOZYME-LIKE PROTEIN-RELATED"/>
    <property type="match status" value="1"/>
</dbReference>
<dbReference type="CDD" id="cd12912">
    <property type="entry name" value="PDC2_MCP_like"/>
    <property type="match status" value="1"/>
</dbReference>
<dbReference type="CDD" id="cd18773">
    <property type="entry name" value="PDC1_HK_sensor"/>
    <property type="match status" value="1"/>
</dbReference>
<evidence type="ECO:0000256" key="8">
    <source>
        <dbReference type="ARBA" id="ARBA00029447"/>
    </source>
</evidence>
<dbReference type="EMBL" id="JACSRA010000019">
    <property type="protein sequence ID" value="MBD7912136.1"/>
    <property type="molecule type" value="Genomic_DNA"/>
</dbReference>
<keyword evidence="2" id="KW-1003">Cell membrane</keyword>
<evidence type="ECO:0000256" key="5">
    <source>
        <dbReference type="ARBA" id="ARBA00022989"/>
    </source>
</evidence>
<reference evidence="14 15" key="1">
    <citation type="submission" date="2020-08" db="EMBL/GenBank/DDBJ databases">
        <title>A Genomic Blueprint of the Chicken Gut Microbiome.</title>
        <authorList>
            <person name="Gilroy R."/>
            <person name="Ravi A."/>
            <person name="Getino M."/>
            <person name="Pursley I."/>
            <person name="Horton D.L."/>
            <person name="Alikhan N.-F."/>
            <person name="Baker D."/>
            <person name="Gharbi K."/>
            <person name="Hall N."/>
            <person name="Watson M."/>
            <person name="Adriaenssens E.M."/>
            <person name="Foster-Nyarko E."/>
            <person name="Jarju S."/>
            <person name="Secka A."/>
            <person name="Antonio M."/>
            <person name="Oren A."/>
            <person name="Chaudhuri R."/>
            <person name="La Ragione R.M."/>
            <person name="Hildebrand F."/>
            <person name="Pallen M.J."/>
        </authorList>
    </citation>
    <scope>NUCLEOTIDE SEQUENCE [LARGE SCALE GENOMIC DNA]</scope>
    <source>
        <strain evidence="14 15">Sa3CVN1</strain>
    </source>
</reference>
<gene>
    <name evidence="14" type="ORF">H9661_12290</name>
</gene>
<keyword evidence="6 11" id="KW-0472">Membrane</keyword>
<dbReference type="PROSITE" id="PS50111">
    <property type="entry name" value="CHEMOTAXIS_TRANSDUC_2"/>
    <property type="match status" value="1"/>
</dbReference>
<dbReference type="Pfam" id="PF02743">
    <property type="entry name" value="dCache_1"/>
    <property type="match status" value="1"/>
</dbReference>
<proteinExistence type="inferred from homology"/>
<dbReference type="RefSeq" id="WP_191769086.1">
    <property type="nucleotide sequence ID" value="NZ_JACSRA010000019.1"/>
</dbReference>
<dbReference type="SMART" id="SM00283">
    <property type="entry name" value="MA"/>
    <property type="match status" value="1"/>
</dbReference>
<dbReference type="Gene3D" id="1.10.287.950">
    <property type="entry name" value="Methyl-accepting chemotaxis protein"/>
    <property type="match status" value="1"/>
</dbReference>
<dbReference type="SUPFAM" id="SSF103190">
    <property type="entry name" value="Sensory domain-like"/>
    <property type="match status" value="1"/>
</dbReference>
<evidence type="ECO:0000256" key="2">
    <source>
        <dbReference type="ARBA" id="ARBA00022475"/>
    </source>
</evidence>
<evidence type="ECO:0000256" key="7">
    <source>
        <dbReference type="ARBA" id="ARBA00023224"/>
    </source>
</evidence>
<evidence type="ECO:0000256" key="4">
    <source>
        <dbReference type="ARBA" id="ARBA00022692"/>
    </source>
</evidence>
<protein>
    <submittedName>
        <fullName evidence="14">Methyl-accepting chemotaxis protein</fullName>
    </submittedName>
</protein>
<keyword evidence="10" id="KW-0175">Coiled coil</keyword>
<dbReference type="InterPro" id="IPR004089">
    <property type="entry name" value="MCPsignal_dom"/>
</dbReference>
<comment type="caution">
    <text evidence="14">The sequence shown here is derived from an EMBL/GenBank/DDBJ whole genome shotgun (WGS) entry which is preliminary data.</text>
</comment>
<evidence type="ECO:0000256" key="3">
    <source>
        <dbReference type="ARBA" id="ARBA00022500"/>
    </source>
</evidence>
<evidence type="ECO:0000256" key="9">
    <source>
        <dbReference type="PROSITE-ProRule" id="PRU00284"/>
    </source>
</evidence>
<feature type="domain" description="HAMP" evidence="13">
    <location>
        <begin position="322"/>
        <end position="374"/>
    </location>
</feature>
<comment type="similarity">
    <text evidence="8">Belongs to the methyl-accepting chemotaxis (MCP) protein family.</text>
</comment>
<keyword evidence="5 11" id="KW-1133">Transmembrane helix</keyword>
<keyword evidence="4 11" id="KW-0812">Transmembrane</keyword>
<keyword evidence="3" id="KW-0145">Chemotaxis</keyword>
<keyword evidence="7 9" id="KW-0807">Transducer</keyword>
<name>A0ABR8PVE7_9CLOT</name>
<dbReference type="InterPro" id="IPR003660">
    <property type="entry name" value="HAMP_dom"/>
</dbReference>
<dbReference type="InterPro" id="IPR033479">
    <property type="entry name" value="dCache_1"/>
</dbReference>
<dbReference type="SUPFAM" id="SSF58104">
    <property type="entry name" value="Methyl-accepting chemotaxis protein (MCP) signaling domain"/>
    <property type="match status" value="1"/>
</dbReference>
<evidence type="ECO:0000256" key="10">
    <source>
        <dbReference type="SAM" id="Coils"/>
    </source>
</evidence>
<dbReference type="Gene3D" id="3.30.450.20">
    <property type="entry name" value="PAS domain"/>
    <property type="match status" value="2"/>
</dbReference>
<organism evidence="14 15">
    <name type="scientific">Clostridium cibarium</name>
    <dbReference type="NCBI Taxonomy" id="2762247"/>
    <lineage>
        <taxon>Bacteria</taxon>
        <taxon>Bacillati</taxon>
        <taxon>Bacillota</taxon>
        <taxon>Clostridia</taxon>
        <taxon>Eubacteriales</taxon>
        <taxon>Clostridiaceae</taxon>
        <taxon>Clostridium</taxon>
    </lineage>
</organism>
<evidence type="ECO:0000256" key="1">
    <source>
        <dbReference type="ARBA" id="ARBA00004651"/>
    </source>
</evidence>
<dbReference type="CDD" id="cd06225">
    <property type="entry name" value="HAMP"/>
    <property type="match status" value="1"/>
</dbReference>
<dbReference type="Pfam" id="PF00672">
    <property type="entry name" value="HAMP"/>
    <property type="match status" value="1"/>
</dbReference>
<feature type="transmembrane region" description="Helical" evidence="11">
    <location>
        <begin position="298"/>
        <end position="324"/>
    </location>
</feature>
<evidence type="ECO:0000313" key="14">
    <source>
        <dbReference type="EMBL" id="MBD7912136.1"/>
    </source>
</evidence>
<accession>A0ABR8PVE7</accession>
<evidence type="ECO:0000313" key="15">
    <source>
        <dbReference type="Proteomes" id="UP000627781"/>
    </source>
</evidence>
<dbReference type="Pfam" id="PF00015">
    <property type="entry name" value="MCPsignal"/>
    <property type="match status" value="1"/>
</dbReference>